<evidence type="ECO:0000313" key="3">
    <source>
        <dbReference type="Proteomes" id="UP000076727"/>
    </source>
</evidence>
<gene>
    <name evidence="2" type="ORF">DAEQUDRAFT_167310</name>
</gene>
<dbReference type="Proteomes" id="UP000076727">
    <property type="component" value="Unassembled WGS sequence"/>
</dbReference>
<accession>A0A165RIX6</accession>
<dbReference type="OrthoDB" id="2801509at2759"/>
<dbReference type="AlphaFoldDB" id="A0A165RIX6"/>
<feature type="region of interest" description="Disordered" evidence="1">
    <location>
        <begin position="90"/>
        <end position="158"/>
    </location>
</feature>
<evidence type="ECO:0000256" key="1">
    <source>
        <dbReference type="SAM" id="MobiDB-lite"/>
    </source>
</evidence>
<feature type="compositionally biased region" description="Polar residues" evidence="1">
    <location>
        <begin position="110"/>
        <end position="142"/>
    </location>
</feature>
<name>A0A165RIX6_9APHY</name>
<protein>
    <submittedName>
        <fullName evidence="2">Uncharacterized protein</fullName>
    </submittedName>
</protein>
<dbReference type="EMBL" id="KV429049">
    <property type="protein sequence ID" value="KZT70811.1"/>
    <property type="molecule type" value="Genomic_DNA"/>
</dbReference>
<reference evidence="2 3" key="1">
    <citation type="journal article" date="2016" name="Mol. Biol. Evol.">
        <title>Comparative Genomics of Early-Diverging Mushroom-Forming Fungi Provides Insights into the Origins of Lignocellulose Decay Capabilities.</title>
        <authorList>
            <person name="Nagy L.G."/>
            <person name="Riley R."/>
            <person name="Tritt A."/>
            <person name="Adam C."/>
            <person name="Daum C."/>
            <person name="Floudas D."/>
            <person name="Sun H."/>
            <person name="Yadav J.S."/>
            <person name="Pangilinan J."/>
            <person name="Larsson K.H."/>
            <person name="Matsuura K."/>
            <person name="Barry K."/>
            <person name="Labutti K."/>
            <person name="Kuo R."/>
            <person name="Ohm R.A."/>
            <person name="Bhattacharya S.S."/>
            <person name="Shirouzu T."/>
            <person name="Yoshinaga Y."/>
            <person name="Martin F.M."/>
            <person name="Grigoriev I.V."/>
            <person name="Hibbett D.S."/>
        </authorList>
    </citation>
    <scope>NUCLEOTIDE SEQUENCE [LARGE SCALE GENOMIC DNA]</scope>
    <source>
        <strain evidence="2 3">L-15889</strain>
    </source>
</reference>
<feature type="compositionally biased region" description="Polar residues" evidence="1">
    <location>
        <begin position="91"/>
        <end position="102"/>
    </location>
</feature>
<evidence type="ECO:0000313" key="2">
    <source>
        <dbReference type="EMBL" id="KZT70811.1"/>
    </source>
</evidence>
<organism evidence="2 3">
    <name type="scientific">Daedalea quercina L-15889</name>
    <dbReference type="NCBI Taxonomy" id="1314783"/>
    <lineage>
        <taxon>Eukaryota</taxon>
        <taxon>Fungi</taxon>
        <taxon>Dikarya</taxon>
        <taxon>Basidiomycota</taxon>
        <taxon>Agaricomycotina</taxon>
        <taxon>Agaricomycetes</taxon>
        <taxon>Polyporales</taxon>
        <taxon>Fomitopsis</taxon>
    </lineage>
</organism>
<proteinExistence type="predicted"/>
<sequence length="232" mass="24733">MPKRSRKALTAIKNLGVYARSKKGKEAANASPSSCEHSGTGRHPPSFLEAYEIAQKRIADLANHRERVLAEISQPSTVATIARSELRRETAVQSDTLSSATASEAHGPQAPSQSLPQADLSGTGTRTSARLRSRPSDATSQKALGKRKATTEEMPPSQAAPVICSDETDELVAQRRRVSDFADGLIQAGNALKEQARTADAAWISEIINHANLPAFAEGLHSVLTSARPHPA</sequence>
<feature type="region of interest" description="Disordered" evidence="1">
    <location>
        <begin position="20"/>
        <end position="44"/>
    </location>
</feature>
<keyword evidence="3" id="KW-1185">Reference proteome</keyword>